<evidence type="ECO:0000256" key="1">
    <source>
        <dbReference type="ARBA" id="ARBA00004370"/>
    </source>
</evidence>
<feature type="region of interest" description="Disordered" evidence="7">
    <location>
        <begin position="1"/>
        <end position="34"/>
    </location>
</feature>
<dbReference type="PROSITE" id="PS50939">
    <property type="entry name" value="CYTOCHROME_B561"/>
    <property type="match status" value="1"/>
</dbReference>
<evidence type="ECO:0000256" key="3">
    <source>
        <dbReference type="ARBA" id="ARBA00022692"/>
    </source>
</evidence>
<feature type="region of interest" description="Disordered" evidence="7">
    <location>
        <begin position="293"/>
        <end position="332"/>
    </location>
</feature>
<sequence>MDFTSSSATWIHASRSGSALNTDDTSASIQQHGGDYGSWDWDFTAAKGGSSVNPFASGTATTTGGTSSSTQDCVPRPSGTASGSGSSSESSDDGVNYCAPGQSSSSSSSSSSAGVQIGGGAALAAARRERRMQTAHAVLACLAMVIFFPAGAISIRMFSFPGLLWFHGGLQVFAYAMFTAAVGIGIYIGQGEYIQTYHGVIGLVVFSLLFFMPIFGWLHHQLFKRYGHRTFWSYIHIWLGRLLITLGIINGGLGLKLAGSPQDWIIAYSVVAGVVWFVYIAAAVLGEARRKKTLAGAPADVGRERKGSSHSSSSPSGSSQREFYGRKNRGEA</sequence>
<feature type="transmembrane region" description="Helical" evidence="8">
    <location>
        <begin position="265"/>
        <end position="285"/>
    </location>
</feature>
<feature type="compositionally biased region" description="Low complexity" evidence="7">
    <location>
        <begin position="78"/>
        <end position="89"/>
    </location>
</feature>
<keyword evidence="2" id="KW-0813">Transport</keyword>
<feature type="transmembrane region" description="Helical" evidence="8">
    <location>
        <begin position="137"/>
        <end position="158"/>
    </location>
</feature>
<gene>
    <name evidence="10" type="ORF">B0J12DRAFT_666702</name>
</gene>
<evidence type="ECO:0000256" key="2">
    <source>
        <dbReference type="ARBA" id="ARBA00022448"/>
    </source>
</evidence>
<evidence type="ECO:0000256" key="8">
    <source>
        <dbReference type="SAM" id="Phobius"/>
    </source>
</evidence>
<protein>
    <recommendedName>
        <fullName evidence="9">Cytochrome b561 domain-containing protein</fullName>
    </recommendedName>
</protein>
<dbReference type="InterPro" id="IPR006593">
    <property type="entry name" value="Cyt_b561/ferric_Rdtase_TM"/>
</dbReference>
<feature type="compositionally biased region" description="Basic and acidic residues" evidence="7">
    <location>
        <begin position="323"/>
        <end position="332"/>
    </location>
</feature>
<dbReference type="PANTHER" id="PTHR47797:SF1">
    <property type="entry name" value="CYTOCHROME B561 DOMAIN-CONTAINING PROTEIN-RELATED"/>
    <property type="match status" value="1"/>
</dbReference>
<dbReference type="Gene3D" id="2.60.40.1210">
    <property type="entry name" value="Cellobiose dehydrogenase, cytochrome domain"/>
    <property type="match status" value="1"/>
</dbReference>
<feature type="compositionally biased region" description="Low complexity" evidence="7">
    <location>
        <begin position="56"/>
        <end position="70"/>
    </location>
</feature>
<feature type="compositionally biased region" description="Low complexity" evidence="7">
    <location>
        <begin position="309"/>
        <end position="319"/>
    </location>
</feature>
<name>A0ABQ8G7P5_9PEZI</name>
<feature type="compositionally biased region" description="Low complexity" evidence="7">
    <location>
        <begin position="103"/>
        <end position="114"/>
    </location>
</feature>
<keyword evidence="3 8" id="KW-0812">Transmembrane</keyword>
<feature type="transmembrane region" description="Helical" evidence="8">
    <location>
        <begin position="200"/>
        <end position="219"/>
    </location>
</feature>
<evidence type="ECO:0000259" key="9">
    <source>
        <dbReference type="PROSITE" id="PS50939"/>
    </source>
</evidence>
<evidence type="ECO:0000313" key="10">
    <source>
        <dbReference type="EMBL" id="KAH7047399.1"/>
    </source>
</evidence>
<keyword evidence="4" id="KW-0249">Electron transport</keyword>
<proteinExistence type="predicted"/>
<dbReference type="PANTHER" id="PTHR47797">
    <property type="entry name" value="DEHYDROGENASE, PUTATIVE (AFU_ORTHOLOGUE AFUA_8G05805)-RELATED"/>
    <property type="match status" value="1"/>
</dbReference>
<keyword evidence="6 8" id="KW-0472">Membrane</keyword>
<dbReference type="Gene3D" id="1.20.120.1770">
    <property type="match status" value="1"/>
</dbReference>
<feature type="domain" description="Cytochrome b561" evidence="9">
    <location>
        <begin position="98"/>
        <end position="291"/>
    </location>
</feature>
<dbReference type="SMART" id="SM00665">
    <property type="entry name" value="B561"/>
    <property type="match status" value="1"/>
</dbReference>
<feature type="transmembrane region" description="Helical" evidence="8">
    <location>
        <begin position="164"/>
        <end position="188"/>
    </location>
</feature>
<evidence type="ECO:0000256" key="6">
    <source>
        <dbReference type="ARBA" id="ARBA00023136"/>
    </source>
</evidence>
<dbReference type="CDD" id="cd08760">
    <property type="entry name" value="Cyt_b561_FRRS1_like"/>
    <property type="match status" value="1"/>
</dbReference>
<keyword evidence="5 8" id="KW-1133">Transmembrane helix</keyword>
<dbReference type="SUPFAM" id="SSF49344">
    <property type="entry name" value="CBD9-like"/>
    <property type="match status" value="1"/>
</dbReference>
<dbReference type="EMBL" id="JAGTJR010000016">
    <property type="protein sequence ID" value="KAH7047399.1"/>
    <property type="molecule type" value="Genomic_DNA"/>
</dbReference>
<feature type="transmembrane region" description="Helical" evidence="8">
    <location>
        <begin position="231"/>
        <end position="253"/>
    </location>
</feature>
<keyword evidence="11" id="KW-1185">Reference proteome</keyword>
<evidence type="ECO:0000256" key="7">
    <source>
        <dbReference type="SAM" id="MobiDB-lite"/>
    </source>
</evidence>
<accession>A0ABQ8G7P5</accession>
<organism evidence="10 11">
    <name type="scientific">Macrophomina phaseolina</name>
    <dbReference type="NCBI Taxonomy" id="35725"/>
    <lineage>
        <taxon>Eukaryota</taxon>
        <taxon>Fungi</taxon>
        <taxon>Dikarya</taxon>
        <taxon>Ascomycota</taxon>
        <taxon>Pezizomycotina</taxon>
        <taxon>Dothideomycetes</taxon>
        <taxon>Dothideomycetes incertae sedis</taxon>
        <taxon>Botryosphaeriales</taxon>
        <taxon>Botryosphaeriaceae</taxon>
        <taxon>Macrophomina</taxon>
    </lineage>
</organism>
<comment type="caution">
    <text evidence="10">The sequence shown here is derived from an EMBL/GenBank/DDBJ whole genome shotgun (WGS) entry which is preliminary data.</text>
</comment>
<feature type="region of interest" description="Disordered" evidence="7">
    <location>
        <begin position="52"/>
        <end position="114"/>
    </location>
</feature>
<reference evidence="10 11" key="1">
    <citation type="journal article" date="2021" name="Nat. Commun.">
        <title>Genetic determinants of endophytism in the Arabidopsis root mycobiome.</title>
        <authorList>
            <person name="Mesny F."/>
            <person name="Miyauchi S."/>
            <person name="Thiergart T."/>
            <person name="Pickel B."/>
            <person name="Atanasova L."/>
            <person name="Karlsson M."/>
            <person name="Huettel B."/>
            <person name="Barry K.W."/>
            <person name="Haridas S."/>
            <person name="Chen C."/>
            <person name="Bauer D."/>
            <person name="Andreopoulos W."/>
            <person name="Pangilinan J."/>
            <person name="LaButti K."/>
            <person name="Riley R."/>
            <person name="Lipzen A."/>
            <person name="Clum A."/>
            <person name="Drula E."/>
            <person name="Henrissat B."/>
            <person name="Kohler A."/>
            <person name="Grigoriev I.V."/>
            <person name="Martin F.M."/>
            <person name="Hacquard S."/>
        </authorList>
    </citation>
    <scope>NUCLEOTIDE SEQUENCE [LARGE SCALE GENOMIC DNA]</scope>
    <source>
        <strain evidence="10 11">MPI-SDFR-AT-0080</strain>
    </source>
</reference>
<evidence type="ECO:0000256" key="5">
    <source>
        <dbReference type="ARBA" id="ARBA00022989"/>
    </source>
</evidence>
<feature type="compositionally biased region" description="Polar residues" evidence="7">
    <location>
        <begin position="1"/>
        <end position="31"/>
    </location>
</feature>
<comment type="subcellular location">
    <subcellularLocation>
        <location evidence="1">Membrane</location>
    </subcellularLocation>
</comment>
<evidence type="ECO:0000256" key="4">
    <source>
        <dbReference type="ARBA" id="ARBA00022982"/>
    </source>
</evidence>
<dbReference type="Proteomes" id="UP000774617">
    <property type="component" value="Unassembled WGS sequence"/>
</dbReference>
<evidence type="ECO:0000313" key="11">
    <source>
        <dbReference type="Proteomes" id="UP000774617"/>
    </source>
</evidence>